<keyword evidence="6 8" id="KW-0486">Methionine biosynthesis</keyword>
<evidence type="ECO:0000256" key="1">
    <source>
        <dbReference type="ARBA" id="ARBA00022490"/>
    </source>
</evidence>
<dbReference type="Pfam" id="PF00702">
    <property type="entry name" value="Hydrolase"/>
    <property type="match status" value="1"/>
</dbReference>
<dbReference type="InterPro" id="IPR023214">
    <property type="entry name" value="HAD_sf"/>
</dbReference>
<dbReference type="SUPFAM" id="SSF56784">
    <property type="entry name" value="HAD-like"/>
    <property type="match status" value="1"/>
</dbReference>
<dbReference type="GeneID" id="107265826"/>
<dbReference type="SFLD" id="SFLDG01129">
    <property type="entry name" value="C1.5:_HAD__Beta-PGM__Phosphata"/>
    <property type="match status" value="1"/>
</dbReference>
<comment type="function">
    <text evidence="8">Bifunctional enzyme that catalyzes the enolization of 2,3-diketo-5-methylthiopentyl-1-phosphate (DK-MTP-1-P) into the intermediate 2-hydroxy-3-keto-5-methylthiopentenyl-1-phosphate (HK-MTPenyl-1-P), which is then dephosphorylated to form the acireductone 1,2-dihydroxy-3-keto-5-methylthiopentene (DHK-MTPene).</text>
</comment>
<dbReference type="RefSeq" id="XP_015591169.1">
    <property type="nucleotide sequence ID" value="XM_015735683.2"/>
</dbReference>
<evidence type="ECO:0000256" key="4">
    <source>
        <dbReference type="ARBA" id="ARBA00022801"/>
    </source>
</evidence>
<feature type="binding site" evidence="8">
    <location>
        <begin position="157"/>
        <end position="158"/>
    </location>
    <ligand>
        <name>substrate</name>
    </ligand>
</feature>
<organism evidence="10 11">
    <name type="scientific">Cephus cinctus</name>
    <name type="common">Wheat stem sawfly</name>
    <dbReference type="NCBI Taxonomy" id="211228"/>
    <lineage>
        <taxon>Eukaryota</taxon>
        <taxon>Metazoa</taxon>
        <taxon>Ecdysozoa</taxon>
        <taxon>Arthropoda</taxon>
        <taxon>Hexapoda</taxon>
        <taxon>Insecta</taxon>
        <taxon>Pterygota</taxon>
        <taxon>Neoptera</taxon>
        <taxon>Endopterygota</taxon>
        <taxon>Hymenoptera</taxon>
        <taxon>Cephoidea</taxon>
        <taxon>Cephidae</taxon>
        <taxon>Cephus</taxon>
    </lineage>
</organism>
<comment type="cofactor">
    <cofactor evidence="8">
        <name>Mg(2+)</name>
        <dbReference type="ChEBI" id="CHEBI:18420"/>
    </cofactor>
    <text evidence="8">Binds 1 Mg(2+) ion per subunit.</text>
</comment>
<keyword evidence="7 8" id="KW-0539">Nucleus</keyword>
<comment type="catalytic activity">
    <reaction evidence="8">
        <text>5-methylsulfanyl-2,3-dioxopentyl phosphate + H2O = 1,2-dihydroxy-5-(methylsulfanyl)pent-1-en-3-one + phosphate</text>
        <dbReference type="Rhea" id="RHEA:21700"/>
        <dbReference type="ChEBI" id="CHEBI:15377"/>
        <dbReference type="ChEBI" id="CHEBI:43474"/>
        <dbReference type="ChEBI" id="CHEBI:49252"/>
        <dbReference type="ChEBI" id="CHEBI:58828"/>
        <dbReference type="EC" id="3.1.3.77"/>
    </reaction>
</comment>
<feature type="binding site" evidence="8">
    <location>
        <position position="216"/>
    </location>
    <ligand>
        <name>Mg(2+)</name>
        <dbReference type="ChEBI" id="CHEBI:18420"/>
    </ligand>
</feature>
<sequence length="758" mass="82981">MAGEKRSQDQEETLLTESVVLVDIEGTTTSISFVKETLFPYVRNNLKTYVEEKWDDAEFKTDFEKLKEQAKKDEEDKVAGFVPIKGATPEEERESLVKNILWQMDADRKTGALKQLQGHMWREAYNSGSVKGHVYEDVPKALESWTADTGRKVYVYSSGSVEAQKLLFGHSKYGDLLKYFSGYFDTSVGMKQEVASYKNILKQIDVEPSNVLFLTDVVKEAQAAKEAGMSAMILLREGNAPLTDEDKAAFTTINSFLDLSFQMSAKRAKLDKPEAEEKKAVPKEAAKSETINEPMETSEDVEMTDVSEARVETKKAVESEKPEKEDVKSGDKITCSESKKGESMEVDGKIESDKKSAEKVDKSASEIAEKDKSEAKTCDKPQTSEKLEKSEEAVGKSTVDETDKAVVSDAAVTVSEKVVKTAEKDNKTTEAETETKASERMEEGTNKPKSKSEKDSEAVENKTEDIAKIPESSNAEPKMETETKSTEATSVANEVKGQAKPEESAKEKVTKTEEIKSEAVSKSEKTTPTEAEETPSKSKDEAKKSEETPVKDVVKENGTSAVTEPEKAKAPTITTMETDDSKQEAKSETKEQAETDKKTENETVAKSEESNDTEIKNKEETKVAANSENEKQEDKSADKSKQDANKESLKEEKVDEVKAATNTAESADKKLNGTTQNGNSAVATTEEKPHRNGLNEESASEKTNVKTKEGTPAQNGEPETSSGASTETIKVKKVVDSTVAEGAGEPDVVPPVVVAATS</sequence>
<feature type="compositionally biased region" description="Basic and acidic residues" evidence="9">
    <location>
        <begin position="685"/>
        <end position="709"/>
    </location>
</feature>
<comment type="subunit">
    <text evidence="8">Monomer.</text>
</comment>
<feature type="compositionally biased region" description="Basic and acidic residues" evidence="9">
    <location>
        <begin position="497"/>
        <end position="527"/>
    </location>
</feature>
<dbReference type="SFLD" id="SFLDF00044">
    <property type="entry name" value="enolase-phosphatase"/>
    <property type="match status" value="1"/>
</dbReference>
<dbReference type="GO" id="GO:0019509">
    <property type="term" value="P:L-methionine salvage from methylthioadenosine"/>
    <property type="evidence" value="ECO:0007669"/>
    <property type="project" value="UniProtKB-UniRule"/>
</dbReference>
<comment type="similarity">
    <text evidence="8">Belongs to the HAD-like hydrolase superfamily. MasA/MtnC family.</text>
</comment>
<keyword evidence="10" id="KW-1185">Reference proteome</keyword>
<reference evidence="11" key="1">
    <citation type="submission" date="2025-08" db="UniProtKB">
        <authorList>
            <consortium name="RefSeq"/>
        </authorList>
    </citation>
    <scope>IDENTIFICATION</scope>
</reference>
<feature type="compositionally biased region" description="Acidic residues" evidence="9">
    <location>
        <begin position="296"/>
        <end position="305"/>
    </location>
</feature>
<dbReference type="FunFam" id="3.40.50.1000:FF:000079">
    <property type="entry name" value="Enolase-phosphatase E1"/>
    <property type="match status" value="1"/>
</dbReference>
<dbReference type="NCBIfam" id="TIGR01691">
    <property type="entry name" value="enolase-ppase"/>
    <property type="match status" value="1"/>
</dbReference>
<feature type="compositionally biased region" description="Basic and acidic residues" evidence="9">
    <location>
        <begin position="579"/>
        <end position="658"/>
    </location>
</feature>
<feature type="compositionally biased region" description="Polar residues" evidence="9">
    <location>
        <begin position="712"/>
        <end position="728"/>
    </location>
</feature>
<evidence type="ECO:0000313" key="11">
    <source>
        <dbReference type="RefSeq" id="XP_015591169.1"/>
    </source>
</evidence>
<feature type="compositionally biased region" description="Basic and acidic residues" evidence="9">
    <location>
        <begin position="307"/>
        <end position="331"/>
    </location>
</feature>
<protein>
    <recommendedName>
        <fullName evidence="8">Enolase-phosphatase E1</fullName>
        <ecNumber evidence="8">3.1.3.77</ecNumber>
    </recommendedName>
    <alternativeName>
        <fullName evidence="8">2,3-diketo-5-methylthio-1-phosphopentane phosphatase</fullName>
    </alternativeName>
</protein>
<dbReference type="AlphaFoldDB" id="A0AAJ7BPJ6"/>
<feature type="binding site" evidence="8">
    <location>
        <position position="23"/>
    </location>
    <ligand>
        <name>Mg(2+)</name>
        <dbReference type="ChEBI" id="CHEBI:18420"/>
    </ligand>
</feature>
<evidence type="ECO:0000256" key="5">
    <source>
        <dbReference type="ARBA" id="ARBA00022842"/>
    </source>
</evidence>
<proteinExistence type="inferred from homology"/>
<feature type="compositionally biased region" description="Basic and acidic residues" evidence="9">
    <location>
        <begin position="534"/>
        <end position="555"/>
    </location>
</feature>
<dbReference type="CDD" id="cd01629">
    <property type="entry name" value="HAD_EP"/>
    <property type="match status" value="1"/>
</dbReference>
<comment type="pathway">
    <text evidence="8">Amino-acid biosynthesis; L-methionine biosynthesis via salvage pathway; L-methionine from S-methyl-5-thio-alpha-D-ribose 1-phosphate: step 3/6.</text>
</comment>
<dbReference type="PANTHER" id="PTHR20371:SF1">
    <property type="entry name" value="ENOLASE-PHOSPHATASE E1"/>
    <property type="match status" value="1"/>
</dbReference>
<dbReference type="SFLD" id="SFLDS00003">
    <property type="entry name" value="Haloacid_Dehalogenase"/>
    <property type="match status" value="1"/>
</dbReference>
<dbReference type="GO" id="GO:0005737">
    <property type="term" value="C:cytoplasm"/>
    <property type="evidence" value="ECO:0007669"/>
    <property type="project" value="UniProtKB-SubCell"/>
</dbReference>
<dbReference type="Gene3D" id="1.10.720.60">
    <property type="match status" value="1"/>
</dbReference>
<dbReference type="InterPro" id="IPR006439">
    <property type="entry name" value="HAD-SF_hydro_IA"/>
</dbReference>
<name>A0AAJ7BPJ6_CEPCN</name>
<dbReference type="PANTHER" id="PTHR20371">
    <property type="entry name" value="ENOLASE-PHOSPHATASE E1"/>
    <property type="match status" value="1"/>
</dbReference>
<keyword evidence="2 8" id="KW-0028">Amino-acid biosynthesis</keyword>
<dbReference type="InterPro" id="IPR023943">
    <property type="entry name" value="Enolase-ppase_E1"/>
</dbReference>
<dbReference type="GO" id="GO:0005634">
    <property type="term" value="C:nucleus"/>
    <property type="evidence" value="ECO:0007669"/>
    <property type="project" value="UniProtKB-SubCell"/>
</dbReference>
<dbReference type="InterPro" id="IPR036412">
    <property type="entry name" value="HAD-like_sf"/>
</dbReference>
<dbReference type="GO" id="GO:0000287">
    <property type="term" value="F:magnesium ion binding"/>
    <property type="evidence" value="ECO:0007669"/>
    <property type="project" value="UniProtKB-UniRule"/>
</dbReference>
<feature type="compositionally biased region" description="Basic and acidic residues" evidence="9">
    <location>
        <begin position="337"/>
        <end position="406"/>
    </location>
</feature>
<dbReference type="HAMAP" id="MF_01681">
    <property type="entry name" value="Salvage_MtnC"/>
    <property type="match status" value="1"/>
</dbReference>
<dbReference type="SFLD" id="SFLDG01133">
    <property type="entry name" value="C1.5.4:_Enolase-phosphatase_Li"/>
    <property type="match status" value="1"/>
</dbReference>
<dbReference type="NCBIfam" id="TIGR01549">
    <property type="entry name" value="HAD-SF-IA-v1"/>
    <property type="match status" value="1"/>
</dbReference>
<evidence type="ECO:0000256" key="8">
    <source>
        <dbReference type="HAMAP-Rule" id="MF_03117"/>
    </source>
</evidence>
<dbReference type="KEGG" id="ccin:107265826"/>
<feature type="binding site" evidence="8">
    <location>
        <position position="25"/>
    </location>
    <ligand>
        <name>Mg(2+)</name>
        <dbReference type="ChEBI" id="CHEBI:18420"/>
    </ligand>
</feature>
<dbReference type="HAMAP" id="MF_03117">
    <property type="entry name" value="Salvage_MtnC_euk"/>
    <property type="match status" value="1"/>
</dbReference>
<accession>A0AAJ7BPJ6</accession>
<comment type="subcellular location">
    <subcellularLocation>
        <location evidence="8">Cytoplasm</location>
    </subcellularLocation>
    <subcellularLocation>
        <location evidence="8">Nucleus</location>
    </subcellularLocation>
</comment>
<keyword evidence="4 8" id="KW-0378">Hydrolase</keyword>
<feature type="compositionally biased region" description="Polar residues" evidence="9">
    <location>
        <begin position="672"/>
        <end position="683"/>
    </location>
</feature>
<feature type="region of interest" description="Disordered" evidence="9">
    <location>
        <begin position="739"/>
        <end position="758"/>
    </location>
</feature>
<dbReference type="GO" id="GO:0043874">
    <property type="term" value="F:acireductone synthase activity"/>
    <property type="evidence" value="ECO:0007669"/>
    <property type="project" value="UniProtKB-EC"/>
</dbReference>
<dbReference type="CTD" id="40630"/>
<feature type="binding site" evidence="8">
    <location>
        <position position="191"/>
    </location>
    <ligand>
        <name>substrate</name>
    </ligand>
</feature>
<evidence type="ECO:0000256" key="3">
    <source>
        <dbReference type="ARBA" id="ARBA00022723"/>
    </source>
</evidence>
<comment type="pathway">
    <text evidence="8">Amino-acid biosynthesis; L-methionine biosynthesis via salvage pathway; L-methionine from S-methyl-5-thio-alpha-D-ribose 1-phosphate: step 4/6.</text>
</comment>
<dbReference type="Gene3D" id="3.40.50.1000">
    <property type="entry name" value="HAD superfamily/HAD-like"/>
    <property type="match status" value="1"/>
</dbReference>
<gene>
    <name evidence="11" type="primary">LOC107265826</name>
</gene>
<keyword evidence="3 8" id="KW-0479">Metal-binding</keyword>
<dbReference type="Proteomes" id="UP000694920">
    <property type="component" value="Unplaced"/>
</dbReference>
<dbReference type="EC" id="3.1.3.77" evidence="8"/>
<evidence type="ECO:0000256" key="7">
    <source>
        <dbReference type="ARBA" id="ARBA00023242"/>
    </source>
</evidence>
<keyword evidence="1 8" id="KW-0963">Cytoplasm</keyword>
<evidence type="ECO:0000256" key="9">
    <source>
        <dbReference type="SAM" id="MobiDB-lite"/>
    </source>
</evidence>
<feature type="region of interest" description="Disordered" evidence="9">
    <location>
        <begin position="269"/>
        <end position="730"/>
    </location>
</feature>
<feature type="compositionally biased region" description="Basic and acidic residues" evidence="9">
    <location>
        <begin position="417"/>
        <end position="468"/>
    </location>
</feature>
<evidence type="ECO:0000313" key="10">
    <source>
        <dbReference type="Proteomes" id="UP000694920"/>
    </source>
</evidence>
<feature type="compositionally biased region" description="Basic and acidic residues" evidence="9">
    <location>
        <begin position="269"/>
        <end position="287"/>
    </location>
</feature>
<evidence type="ECO:0000256" key="6">
    <source>
        <dbReference type="ARBA" id="ARBA00023167"/>
    </source>
</evidence>
<dbReference type="InterPro" id="IPR027511">
    <property type="entry name" value="ENOPH1_eukaryotes"/>
</dbReference>
<keyword evidence="5 8" id="KW-0460">Magnesium</keyword>
<evidence type="ECO:0000256" key="2">
    <source>
        <dbReference type="ARBA" id="ARBA00022605"/>
    </source>
</evidence>